<accession>A0A370MZE1</accession>
<sequence>MVCAELSRDTDWIAGNGWRTGHRNWRCCHAVAKQSCQAESVLDVAVMRAQDEALWRLDDAESLLLRRVLKLQDDQLGGVSTRVFLQAQAKLAALLRRTKPESPIKREMTQRARHNG</sequence>
<dbReference type="AlphaFoldDB" id="A0A370MZE1"/>
<comment type="caution">
    <text evidence="1">The sequence shown here is derived from an EMBL/GenBank/DDBJ whole genome shotgun (WGS) entry which is preliminary data.</text>
</comment>
<gene>
    <name evidence="1" type="ORF">DLM46_33080</name>
</gene>
<evidence type="ECO:0000313" key="1">
    <source>
        <dbReference type="EMBL" id="RDJ98557.1"/>
    </source>
</evidence>
<reference evidence="2" key="1">
    <citation type="submission" date="2018-05" db="EMBL/GenBank/DDBJ databases">
        <authorList>
            <person name="Feng T."/>
        </authorList>
    </citation>
    <scope>NUCLEOTIDE SEQUENCE [LARGE SCALE GENOMIC DNA]</scope>
    <source>
        <strain evidence="2">S27</strain>
    </source>
</reference>
<keyword evidence="2" id="KW-1185">Reference proteome</keyword>
<dbReference type="Proteomes" id="UP000254875">
    <property type="component" value="Unassembled WGS sequence"/>
</dbReference>
<evidence type="ECO:0000313" key="2">
    <source>
        <dbReference type="Proteomes" id="UP000254875"/>
    </source>
</evidence>
<name>A0A370MZE1_9BURK</name>
<protein>
    <submittedName>
        <fullName evidence="1">Uncharacterized protein</fullName>
    </submittedName>
</protein>
<dbReference type="EMBL" id="QHKS01000033">
    <property type="protein sequence ID" value="RDJ98557.1"/>
    <property type="molecule type" value="Genomic_DNA"/>
</dbReference>
<proteinExistence type="predicted"/>
<organism evidence="1 2">
    <name type="scientific">Paraburkholderia lacunae</name>
    <dbReference type="NCBI Taxonomy" id="2211104"/>
    <lineage>
        <taxon>Bacteria</taxon>
        <taxon>Pseudomonadati</taxon>
        <taxon>Pseudomonadota</taxon>
        <taxon>Betaproteobacteria</taxon>
        <taxon>Burkholderiales</taxon>
        <taxon>Burkholderiaceae</taxon>
        <taxon>Paraburkholderia</taxon>
    </lineage>
</organism>